<dbReference type="eggNOG" id="ENOG5031VSS">
    <property type="taxonomic scope" value="Bacteria"/>
</dbReference>
<proteinExistence type="predicted"/>
<gene>
    <name evidence="1" type="ORF">U27_00689</name>
</gene>
<organism evidence="1">
    <name type="scientific">Vecturithrix granuli</name>
    <dbReference type="NCBI Taxonomy" id="1499967"/>
    <lineage>
        <taxon>Bacteria</taxon>
        <taxon>Candidatus Moduliflexota</taxon>
        <taxon>Candidatus Vecturitrichia</taxon>
        <taxon>Candidatus Vecturitrichales</taxon>
        <taxon>Candidatus Vecturitrichaceae</taxon>
        <taxon>Candidatus Vecturithrix</taxon>
    </lineage>
</organism>
<evidence type="ECO:0000313" key="2">
    <source>
        <dbReference type="Proteomes" id="UP000030661"/>
    </source>
</evidence>
<evidence type="ECO:0000313" key="1">
    <source>
        <dbReference type="EMBL" id="GAK60791.1"/>
    </source>
</evidence>
<keyword evidence="2" id="KW-1185">Reference proteome</keyword>
<dbReference type="STRING" id="1499967.U27_00689"/>
<dbReference type="EMBL" id="DF820475">
    <property type="protein sequence ID" value="GAK60791.1"/>
    <property type="molecule type" value="Genomic_DNA"/>
</dbReference>
<accession>A0A081C886</accession>
<dbReference type="Proteomes" id="UP000030661">
    <property type="component" value="Unassembled WGS sequence"/>
</dbReference>
<sequence>MNSFQQHTGDRMTTLTYPKILQMAKQLPPETQLALADTLVHAYAGNRETVSEGQALTPIVGLSSGELQALAHAVVAADRQDQLQSLLEKNRQGTLSADEEQTLDTLLAEADQVALLKARALYTIQIFSLITVSQS</sequence>
<dbReference type="AlphaFoldDB" id="A0A081C886"/>
<dbReference type="HOGENOM" id="CLU_1881650_0_0_0"/>
<reference evidence="1" key="1">
    <citation type="journal article" date="2015" name="PeerJ">
        <title>First genomic representation of candidate bacterial phylum KSB3 points to enhanced environmental sensing as a trigger of wastewater bulking.</title>
        <authorList>
            <person name="Sekiguchi Y."/>
            <person name="Ohashi A."/>
            <person name="Parks D.H."/>
            <person name="Yamauchi T."/>
            <person name="Tyson G.W."/>
            <person name="Hugenholtz P."/>
        </authorList>
    </citation>
    <scope>NUCLEOTIDE SEQUENCE [LARGE SCALE GENOMIC DNA]</scope>
</reference>
<protein>
    <submittedName>
        <fullName evidence="1">Uncharacterized protein</fullName>
    </submittedName>
</protein>
<name>A0A081C886_VECG1</name>